<feature type="domain" description="Protein kinase" evidence="13">
    <location>
        <begin position="21"/>
        <end position="289"/>
    </location>
</feature>
<dbReference type="SMART" id="SM00220">
    <property type="entry name" value="S_TKc"/>
    <property type="match status" value="1"/>
</dbReference>
<evidence type="ECO:0000313" key="14">
    <source>
        <dbReference type="EMBL" id="CAF0893072.1"/>
    </source>
</evidence>
<dbReference type="InterPro" id="IPR017441">
    <property type="entry name" value="Protein_kinase_ATP_BS"/>
</dbReference>
<dbReference type="GO" id="GO:0005524">
    <property type="term" value="F:ATP binding"/>
    <property type="evidence" value="ECO:0007669"/>
    <property type="project" value="UniProtKB-UniRule"/>
</dbReference>
<evidence type="ECO:0000256" key="3">
    <source>
        <dbReference type="ARBA" id="ARBA00022527"/>
    </source>
</evidence>
<dbReference type="PANTHER" id="PTHR44899">
    <property type="entry name" value="CAMK FAMILY PROTEIN KINASE"/>
    <property type="match status" value="1"/>
</dbReference>
<sequence length="377" mass="42995">MLRNRSEPALHLNEINVDDKYEFLKKIGAGSYGEVWLVLPKTSSPTTSSQTKQYVLKRLDLRQSTNNTSQNDIESAEREAKLLSTLKHPNIVAYKESFRSKDNFLNIVMAYCEGGDLYTRLKEKKSQKQSLSEDQIVEWFIQICMALQYMHEKNILHRDLKTQNVFLTKNEIVKVGDLGIARVLDSGNDFATTIIGTPYYMSPEIFSQKPYGPKTDIWSLGCCVYEMVTLEHAFNAKDMNSLVVKIIREETPKLSKNYSQPLRDIITSLLKKDPDQRPTAKSLLQNAYIKQHILRLLDKTKTKCQNHINSNSHSVASPHLSSPSRPPSASQNSPSKARVEIAAMALQQSKQQWQSLQRTAQYQNSAGNWNNEQLQAR</sequence>
<evidence type="ECO:0000256" key="2">
    <source>
        <dbReference type="ARBA" id="ARBA00012513"/>
    </source>
</evidence>
<keyword evidence="4" id="KW-0808">Transferase</keyword>
<reference evidence="14" key="1">
    <citation type="submission" date="2021-02" db="EMBL/GenBank/DDBJ databases">
        <authorList>
            <person name="Nowell W R."/>
        </authorList>
    </citation>
    <scope>NUCLEOTIDE SEQUENCE</scope>
</reference>
<dbReference type="GO" id="GO:0004674">
    <property type="term" value="F:protein serine/threonine kinase activity"/>
    <property type="evidence" value="ECO:0007669"/>
    <property type="project" value="UniProtKB-KW"/>
</dbReference>
<feature type="region of interest" description="Disordered" evidence="12">
    <location>
        <begin position="357"/>
        <end position="377"/>
    </location>
</feature>
<dbReference type="InterPro" id="IPR000719">
    <property type="entry name" value="Prot_kinase_dom"/>
</dbReference>
<evidence type="ECO:0000256" key="9">
    <source>
        <dbReference type="ARBA" id="ARBA00048679"/>
    </source>
</evidence>
<dbReference type="CDD" id="cd08215">
    <property type="entry name" value="STKc_Nek"/>
    <property type="match status" value="1"/>
</dbReference>
<keyword evidence="7 10" id="KW-0067">ATP-binding</keyword>
<keyword evidence="3 11" id="KW-0723">Serine/threonine-protein kinase</keyword>
<keyword evidence="5 10" id="KW-0547">Nucleotide-binding</keyword>
<evidence type="ECO:0000256" key="1">
    <source>
        <dbReference type="ARBA" id="ARBA00010886"/>
    </source>
</evidence>
<gene>
    <name evidence="14" type="ORF">JYZ213_LOCUS10130</name>
</gene>
<dbReference type="AlphaFoldDB" id="A0A813Z4C3"/>
<protein>
    <recommendedName>
        <fullName evidence="2">non-specific serine/threonine protein kinase</fullName>
        <ecNumber evidence="2">2.7.11.1</ecNumber>
    </recommendedName>
</protein>
<organism evidence="14 15">
    <name type="scientific">Adineta steineri</name>
    <dbReference type="NCBI Taxonomy" id="433720"/>
    <lineage>
        <taxon>Eukaryota</taxon>
        <taxon>Metazoa</taxon>
        <taxon>Spiralia</taxon>
        <taxon>Gnathifera</taxon>
        <taxon>Rotifera</taxon>
        <taxon>Eurotatoria</taxon>
        <taxon>Bdelloidea</taxon>
        <taxon>Adinetida</taxon>
        <taxon>Adinetidae</taxon>
        <taxon>Adineta</taxon>
    </lineage>
</organism>
<dbReference type="PROSITE" id="PS00108">
    <property type="entry name" value="PROTEIN_KINASE_ST"/>
    <property type="match status" value="1"/>
</dbReference>
<comment type="catalytic activity">
    <reaction evidence="9">
        <text>L-seryl-[protein] + ATP = O-phospho-L-seryl-[protein] + ADP + H(+)</text>
        <dbReference type="Rhea" id="RHEA:17989"/>
        <dbReference type="Rhea" id="RHEA-COMP:9863"/>
        <dbReference type="Rhea" id="RHEA-COMP:11604"/>
        <dbReference type="ChEBI" id="CHEBI:15378"/>
        <dbReference type="ChEBI" id="CHEBI:29999"/>
        <dbReference type="ChEBI" id="CHEBI:30616"/>
        <dbReference type="ChEBI" id="CHEBI:83421"/>
        <dbReference type="ChEBI" id="CHEBI:456216"/>
        <dbReference type="EC" id="2.7.11.1"/>
    </reaction>
</comment>
<proteinExistence type="inferred from homology"/>
<evidence type="ECO:0000313" key="15">
    <source>
        <dbReference type="Proteomes" id="UP000663845"/>
    </source>
</evidence>
<feature type="region of interest" description="Disordered" evidence="12">
    <location>
        <begin position="307"/>
        <end position="339"/>
    </location>
</feature>
<dbReference type="InterPro" id="IPR008271">
    <property type="entry name" value="Ser/Thr_kinase_AS"/>
</dbReference>
<dbReference type="EMBL" id="CAJNOG010000073">
    <property type="protein sequence ID" value="CAF0893072.1"/>
    <property type="molecule type" value="Genomic_DNA"/>
</dbReference>
<feature type="binding site" evidence="10">
    <location>
        <position position="57"/>
    </location>
    <ligand>
        <name>ATP</name>
        <dbReference type="ChEBI" id="CHEBI:30616"/>
    </ligand>
</feature>
<dbReference type="Proteomes" id="UP000663845">
    <property type="component" value="Unassembled WGS sequence"/>
</dbReference>
<dbReference type="Gene3D" id="3.30.200.20">
    <property type="entry name" value="Phosphorylase Kinase, domain 1"/>
    <property type="match status" value="1"/>
</dbReference>
<evidence type="ECO:0000256" key="12">
    <source>
        <dbReference type="SAM" id="MobiDB-lite"/>
    </source>
</evidence>
<evidence type="ECO:0000256" key="6">
    <source>
        <dbReference type="ARBA" id="ARBA00022777"/>
    </source>
</evidence>
<dbReference type="InterPro" id="IPR051131">
    <property type="entry name" value="NEK_Ser/Thr_kinase_NIMA"/>
</dbReference>
<dbReference type="EC" id="2.7.11.1" evidence="2"/>
<evidence type="ECO:0000256" key="7">
    <source>
        <dbReference type="ARBA" id="ARBA00022840"/>
    </source>
</evidence>
<evidence type="ECO:0000259" key="13">
    <source>
        <dbReference type="PROSITE" id="PS50011"/>
    </source>
</evidence>
<keyword evidence="6" id="KW-0418">Kinase</keyword>
<evidence type="ECO:0000256" key="5">
    <source>
        <dbReference type="ARBA" id="ARBA00022741"/>
    </source>
</evidence>
<comment type="catalytic activity">
    <reaction evidence="8">
        <text>L-threonyl-[protein] + ATP = O-phospho-L-threonyl-[protein] + ADP + H(+)</text>
        <dbReference type="Rhea" id="RHEA:46608"/>
        <dbReference type="Rhea" id="RHEA-COMP:11060"/>
        <dbReference type="Rhea" id="RHEA-COMP:11605"/>
        <dbReference type="ChEBI" id="CHEBI:15378"/>
        <dbReference type="ChEBI" id="CHEBI:30013"/>
        <dbReference type="ChEBI" id="CHEBI:30616"/>
        <dbReference type="ChEBI" id="CHEBI:61977"/>
        <dbReference type="ChEBI" id="CHEBI:456216"/>
        <dbReference type="EC" id="2.7.11.1"/>
    </reaction>
</comment>
<dbReference type="FunFam" id="1.10.510.10:FF:000219">
    <property type="entry name" value="Putative serine/threonine-protein kinase Nek4"/>
    <property type="match status" value="1"/>
</dbReference>
<dbReference type="PANTHER" id="PTHR44899:SF7">
    <property type="entry name" value="NIMA-RELATED KINASE"/>
    <property type="match status" value="1"/>
</dbReference>
<dbReference type="PROSITE" id="PS50011">
    <property type="entry name" value="PROTEIN_KINASE_DOM"/>
    <property type="match status" value="1"/>
</dbReference>
<dbReference type="Gene3D" id="1.10.510.10">
    <property type="entry name" value="Transferase(Phosphotransferase) domain 1"/>
    <property type="match status" value="1"/>
</dbReference>
<dbReference type="InterPro" id="IPR011009">
    <property type="entry name" value="Kinase-like_dom_sf"/>
</dbReference>
<dbReference type="Pfam" id="PF00069">
    <property type="entry name" value="Pkinase"/>
    <property type="match status" value="1"/>
</dbReference>
<evidence type="ECO:0000256" key="11">
    <source>
        <dbReference type="RuleBase" id="RU000304"/>
    </source>
</evidence>
<comment type="caution">
    <text evidence="14">The sequence shown here is derived from an EMBL/GenBank/DDBJ whole genome shotgun (WGS) entry which is preliminary data.</text>
</comment>
<dbReference type="PROSITE" id="PS00107">
    <property type="entry name" value="PROTEIN_KINASE_ATP"/>
    <property type="match status" value="1"/>
</dbReference>
<evidence type="ECO:0000256" key="4">
    <source>
        <dbReference type="ARBA" id="ARBA00022679"/>
    </source>
</evidence>
<evidence type="ECO:0000256" key="10">
    <source>
        <dbReference type="PROSITE-ProRule" id="PRU10141"/>
    </source>
</evidence>
<comment type="similarity">
    <text evidence="1">Belongs to the protein kinase superfamily. NEK Ser/Thr protein kinase family. NIMA subfamily.</text>
</comment>
<dbReference type="SUPFAM" id="SSF56112">
    <property type="entry name" value="Protein kinase-like (PK-like)"/>
    <property type="match status" value="1"/>
</dbReference>
<accession>A0A813Z4C3</accession>
<name>A0A813Z4C3_9BILA</name>
<feature type="compositionally biased region" description="Low complexity" evidence="12">
    <location>
        <begin position="317"/>
        <end position="335"/>
    </location>
</feature>
<feature type="compositionally biased region" description="Polar residues" evidence="12">
    <location>
        <begin position="358"/>
        <end position="377"/>
    </location>
</feature>
<evidence type="ECO:0000256" key="8">
    <source>
        <dbReference type="ARBA" id="ARBA00047899"/>
    </source>
</evidence>